<evidence type="ECO:0000313" key="1">
    <source>
        <dbReference type="EMBL" id="KAG2579230.1"/>
    </source>
</evidence>
<gene>
    <name evidence="1" type="ORF">PVAP13_6NG245703</name>
</gene>
<reference evidence="1" key="1">
    <citation type="submission" date="2020-05" db="EMBL/GenBank/DDBJ databases">
        <title>WGS assembly of Panicum virgatum.</title>
        <authorList>
            <person name="Lovell J.T."/>
            <person name="Jenkins J."/>
            <person name="Shu S."/>
            <person name="Juenger T.E."/>
            <person name="Schmutz J."/>
        </authorList>
    </citation>
    <scope>NUCLEOTIDE SEQUENCE</scope>
    <source>
        <strain evidence="1">AP13</strain>
    </source>
</reference>
<dbReference type="Proteomes" id="UP000823388">
    <property type="component" value="Chromosome 6N"/>
</dbReference>
<organism evidence="1 2">
    <name type="scientific">Panicum virgatum</name>
    <name type="common">Blackwell switchgrass</name>
    <dbReference type="NCBI Taxonomy" id="38727"/>
    <lineage>
        <taxon>Eukaryota</taxon>
        <taxon>Viridiplantae</taxon>
        <taxon>Streptophyta</taxon>
        <taxon>Embryophyta</taxon>
        <taxon>Tracheophyta</taxon>
        <taxon>Spermatophyta</taxon>
        <taxon>Magnoliopsida</taxon>
        <taxon>Liliopsida</taxon>
        <taxon>Poales</taxon>
        <taxon>Poaceae</taxon>
        <taxon>PACMAD clade</taxon>
        <taxon>Panicoideae</taxon>
        <taxon>Panicodae</taxon>
        <taxon>Paniceae</taxon>
        <taxon>Panicinae</taxon>
        <taxon>Panicum</taxon>
        <taxon>Panicum sect. Hiantes</taxon>
    </lineage>
</organism>
<dbReference type="AlphaFoldDB" id="A0A8T0R1U7"/>
<keyword evidence="2" id="KW-1185">Reference proteome</keyword>
<comment type="caution">
    <text evidence="1">The sequence shown here is derived from an EMBL/GenBank/DDBJ whole genome shotgun (WGS) entry which is preliminary data.</text>
</comment>
<protein>
    <submittedName>
        <fullName evidence="1">Uncharacterized protein</fullName>
    </submittedName>
</protein>
<accession>A0A8T0R1U7</accession>
<name>A0A8T0R1U7_PANVG</name>
<dbReference type="EMBL" id="CM029048">
    <property type="protein sequence ID" value="KAG2579230.1"/>
    <property type="molecule type" value="Genomic_DNA"/>
</dbReference>
<sequence length="33" mass="3860">MHNGKQLWLICFDLGNIVVQGQCNSLRKRIMWG</sequence>
<proteinExistence type="predicted"/>
<evidence type="ECO:0000313" key="2">
    <source>
        <dbReference type="Proteomes" id="UP000823388"/>
    </source>
</evidence>